<gene>
    <name evidence="2" type="ORF">GT755_09920</name>
</gene>
<dbReference type="Proteomes" id="UP000479526">
    <property type="component" value="Unassembled WGS sequence"/>
</dbReference>
<keyword evidence="1" id="KW-0472">Membrane</keyword>
<dbReference type="EMBL" id="WXEW01000003">
    <property type="protein sequence ID" value="NAS22000.1"/>
    <property type="molecule type" value="Genomic_DNA"/>
</dbReference>
<keyword evidence="3" id="KW-1185">Reference proteome</keyword>
<proteinExistence type="predicted"/>
<keyword evidence="1" id="KW-0812">Transmembrane</keyword>
<organism evidence="2 3">
    <name type="scientific">Herbidospora solisilvae</name>
    <dbReference type="NCBI Taxonomy" id="2696284"/>
    <lineage>
        <taxon>Bacteria</taxon>
        <taxon>Bacillati</taxon>
        <taxon>Actinomycetota</taxon>
        <taxon>Actinomycetes</taxon>
        <taxon>Streptosporangiales</taxon>
        <taxon>Streptosporangiaceae</taxon>
        <taxon>Herbidospora</taxon>
    </lineage>
</organism>
<name>A0A7C9J2K3_9ACTN</name>
<evidence type="ECO:0000313" key="3">
    <source>
        <dbReference type="Proteomes" id="UP000479526"/>
    </source>
</evidence>
<reference evidence="2 3" key="1">
    <citation type="submission" date="2020-01" db="EMBL/GenBank/DDBJ databases">
        <title>Herbidospora sp. NEAU-GS84 nov., a novel actinomycete isolated from soil.</title>
        <authorList>
            <person name="Han L."/>
        </authorList>
    </citation>
    <scope>NUCLEOTIDE SEQUENCE [LARGE SCALE GENOMIC DNA]</scope>
    <source>
        <strain evidence="2 3">NEAU-GS84</strain>
    </source>
</reference>
<feature type="transmembrane region" description="Helical" evidence="1">
    <location>
        <begin position="229"/>
        <end position="249"/>
    </location>
</feature>
<dbReference type="RefSeq" id="WP_202609866.1">
    <property type="nucleotide sequence ID" value="NZ_WXEW01000003.1"/>
</dbReference>
<accession>A0A7C9J2K3</accession>
<evidence type="ECO:0000313" key="2">
    <source>
        <dbReference type="EMBL" id="NAS22000.1"/>
    </source>
</evidence>
<protein>
    <submittedName>
        <fullName evidence="2">Uncharacterized protein</fullName>
    </submittedName>
</protein>
<comment type="caution">
    <text evidence="2">The sequence shown here is derived from an EMBL/GenBank/DDBJ whole genome shotgun (WGS) entry which is preliminary data.</text>
</comment>
<sequence>MTREPSPDARAAELRQAGEWLARRDLGGVRPTPLLADRLAARHRARLAGSVILALLILASALAATVNRFGPDDFRPMALPALAVVVAGLLVAQSQLHGWVRRVDRRAGATLSRRAAHLIQPGWRTVLGRPYAVFVAAVFAASMLLAGSALAVPDRTVRELTVVMLIGLVGVYAITALQLRHLLRHPVVAEDEDSLTTDVIMRVEDARELTTPSVQWSLPMVLLFGTAPGWWSAAALAYVLVSLAAFATLQTKAPSSTTVARQAVTAR</sequence>
<keyword evidence="1" id="KW-1133">Transmembrane helix</keyword>
<feature type="transmembrane region" description="Helical" evidence="1">
    <location>
        <begin position="47"/>
        <end position="66"/>
    </location>
</feature>
<feature type="transmembrane region" description="Helical" evidence="1">
    <location>
        <begin position="131"/>
        <end position="153"/>
    </location>
</feature>
<evidence type="ECO:0000256" key="1">
    <source>
        <dbReference type="SAM" id="Phobius"/>
    </source>
</evidence>
<dbReference type="AlphaFoldDB" id="A0A7C9J2K3"/>
<feature type="transmembrane region" description="Helical" evidence="1">
    <location>
        <begin position="160"/>
        <end position="179"/>
    </location>
</feature>